<feature type="domain" description="Mammalian cell entry C-terminal" evidence="4">
    <location>
        <begin position="172"/>
        <end position="344"/>
    </location>
</feature>
<dbReference type="Pfam" id="PF11887">
    <property type="entry name" value="Mce4_CUP1"/>
    <property type="match status" value="1"/>
</dbReference>
<accession>A0ABW1MAG8</accession>
<organism evidence="5 6">
    <name type="scientific">Streptomyces pratens</name>
    <dbReference type="NCBI Taxonomy" id="887456"/>
    <lineage>
        <taxon>Bacteria</taxon>
        <taxon>Bacillati</taxon>
        <taxon>Actinomycetota</taxon>
        <taxon>Actinomycetes</taxon>
        <taxon>Kitasatosporales</taxon>
        <taxon>Streptomycetaceae</taxon>
        <taxon>Streptomyces</taxon>
    </lineage>
</organism>
<evidence type="ECO:0000313" key="5">
    <source>
        <dbReference type="EMBL" id="MFC6060341.1"/>
    </source>
</evidence>
<feature type="compositionally biased region" description="Pro residues" evidence="1">
    <location>
        <begin position="435"/>
        <end position="444"/>
    </location>
</feature>
<dbReference type="EMBL" id="JBHSPT010000117">
    <property type="protein sequence ID" value="MFC6060341.1"/>
    <property type="molecule type" value="Genomic_DNA"/>
</dbReference>
<keyword evidence="6" id="KW-1185">Reference proteome</keyword>
<feature type="compositionally biased region" description="Low complexity" evidence="1">
    <location>
        <begin position="156"/>
        <end position="172"/>
    </location>
</feature>
<dbReference type="Pfam" id="PF02470">
    <property type="entry name" value="MlaD"/>
    <property type="match status" value="1"/>
</dbReference>
<evidence type="ECO:0000259" key="4">
    <source>
        <dbReference type="Pfam" id="PF11887"/>
    </source>
</evidence>
<keyword evidence="2" id="KW-0472">Membrane</keyword>
<feature type="region of interest" description="Disordered" evidence="1">
    <location>
        <begin position="379"/>
        <end position="477"/>
    </location>
</feature>
<keyword evidence="2" id="KW-0812">Transmembrane</keyword>
<reference evidence="6" key="1">
    <citation type="journal article" date="2019" name="Int. J. Syst. Evol. Microbiol.">
        <title>The Global Catalogue of Microorganisms (GCM) 10K type strain sequencing project: providing services to taxonomists for standard genome sequencing and annotation.</title>
        <authorList>
            <consortium name="The Broad Institute Genomics Platform"/>
            <consortium name="The Broad Institute Genome Sequencing Center for Infectious Disease"/>
            <person name="Wu L."/>
            <person name="Ma J."/>
        </authorList>
    </citation>
    <scope>NUCLEOTIDE SEQUENCE [LARGE SCALE GENOMIC DNA]</scope>
    <source>
        <strain evidence="6">JCM 12763</strain>
    </source>
</reference>
<evidence type="ECO:0000313" key="6">
    <source>
        <dbReference type="Proteomes" id="UP001596242"/>
    </source>
</evidence>
<sequence length="477" mass="48249">MKGASRRGARRAGPGTDGIKRGVLTTGGAVGLTLGGLIALGLGFALALGAATTGLPSFDGIEDLPLPGGADLGDHPYTVTAELHDVLSLVPQSAVKVNDVAVGRVTAIELGHDDWSARVTMRINGEVRLPADATARLEQSSLLGEKYVQLVAPAKESGSTSGTEAGTGAATGRLEDGGVIPVSRTSRDTEVEEVFGALSLLLNGGGVNQLKTITQELNAALGGREPEVRSVLKRVNTLVTDLDDNRGDITDALDAANRLSATLATRKDDVGTVLTDLSPGLKTLEKQRGSLLTMLRSLDTLSGVAVSTIDASKDDMIADLKAIAPTLKALADAGTDLPDSLQVLLTYPFTDEVLRGVKGDYLNVYLNMTAAPGTQVIPPLVPRATASPSAPADGGPAAAGEGPSARKAGEEEDSGRGQEPLPSPGTPSSGQPAPEHSPPLPLPSVPATASASASASAFGTASGTPADPAATRGGEPG</sequence>
<dbReference type="Proteomes" id="UP001596242">
    <property type="component" value="Unassembled WGS sequence"/>
</dbReference>
<dbReference type="InterPro" id="IPR003399">
    <property type="entry name" value="Mce/MlaD"/>
</dbReference>
<feature type="region of interest" description="Disordered" evidence="1">
    <location>
        <begin position="154"/>
        <end position="180"/>
    </location>
</feature>
<dbReference type="PANTHER" id="PTHR33371">
    <property type="entry name" value="INTERMEMBRANE PHOSPHOLIPID TRANSPORT SYSTEM BINDING PROTEIN MLAD-RELATED"/>
    <property type="match status" value="1"/>
</dbReference>
<proteinExistence type="predicted"/>
<gene>
    <name evidence="5" type="ORF">ACFP50_34570</name>
</gene>
<dbReference type="InterPro" id="IPR005693">
    <property type="entry name" value="Mce"/>
</dbReference>
<feature type="domain" description="Mce/MlaD" evidence="3">
    <location>
        <begin position="76"/>
        <end position="152"/>
    </location>
</feature>
<name>A0ABW1MAG8_9ACTN</name>
<dbReference type="RefSeq" id="WP_386406233.1">
    <property type="nucleotide sequence ID" value="NZ_JBHSPT010000117.1"/>
</dbReference>
<evidence type="ECO:0000259" key="3">
    <source>
        <dbReference type="Pfam" id="PF02470"/>
    </source>
</evidence>
<dbReference type="PANTHER" id="PTHR33371:SF15">
    <property type="entry name" value="LIPOPROTEIN LPRN"/>
    <property type="match status" value="1"/>
</dbReference>
<protein>
    <submittedName>
        <fullName evidence="5">MCE family protein</fullName>
    </submittedName>
</protein>
<feature type="compositionally biased region" description="Low complexity" evidence="1">
    <location>
        <begin position="384"/>
        <end position="405"/>
    </location>
</feature>
<keyword evidence="2" id="KW-1133">Transmembrane helix</keyword>
<feature type="transmembrane region" description="Helical" evidence="2">
    <location>
        <begin position="21"/>
        <end position="48"/>
    </location>
</feature>
<evidence type="ECO:0000256" key="1">
    <source>
        <dbReference type="SAM" id="MobiDB-lite"/>
    </source>
</evidence>
<dbReference type="InterPro" id="IPR024516">
    <property type="entry name" value="Mce_C"/>
</dbReference>
<dbReference type="NCBIfam" id="TIGR00996">
    <property type="entry name" value="Mtu_fam_mce"/>
    <property type="match status" value="1"/>
</dbReference>
<comment type="caution">
    <text evidence="5">The sequence shown here is derived from an EMBL/GenBank/DDBJ whole genome shotgun (WGS) entry which is preliminary data.</text>
</comment>
<evidence type="ECO:0000256" key="2">
    <source>
        <dbReference type="SAM" id="Phobius"/>
    </source>
</evidence>
<dbReference type="InterPro" id="IPR052336">
    <property type="entry name" value="MlaD_Phospholipid_Transporter"/>
</dbReference>
<feature type="compositionally biased region" description="Low complexity" evidence="1">
    <location>
        <begin position="445"/>
        <end position="466"/>
    </location>
</feature>